<dbReference type="Proteomes" id="UP001612915">
    <property type="component" value="Unassembled WGS sequence"/>
</dbReference>
<dbReference type="PANTHER" id="PTHR35446:SF2">
    <property type="entry name" value="CARBOXYMUCONOLACTONE DECARBOXYLASE-LIKE DOMAIN-CONTAINING PROTEIN"/>
    <property type="match status" value="1"/>
</dbReference>
<reference evidence="2 3" key="1">
    <citation type="submission" date="2024-10" db="EMBL/GenBank/DDBJ databases">
        <title>The Natural Products Discovery Center: Release of the First 8490 Sequenced Strains for Exploring Actinobacteria Biosynthetic Diversity.</title>
        <authorList>
            <person name="Kalkreuter E."/>
            <person name="Kautsar S.A."/>
            <person name="Yang D."/>
            <person name="Bader C.D."/>
            <person name="Teijaro C.N."/>
            <person name="Fluegel L."/>
            <person name="Davis C.M."/>
            <person name="Simpson J.R."/>
            <person name="Lauterbach L."/>
            <person name="Steele A.D."/>
            <person name="Gui C."/>
            <person name="Meng S."/>
            <person name="Li G."/>
            <person name="Viehrig K."/>
            <person name="Ye F."/>
            <person name="Su P."/>
            <person name="Kiefer A.F."/>
            <person name="Nichols A."/>
            <person name="Cepeda A.J."/>
            <person name="Yan W."/>
            <person name="Fan B."/>
            <person name="Jiang Y."/>
            <person name="Adhikari A."/>
            <person name="Zheng C.-J."/>
            <person name="Schuster L."/>
            <person name="Cowan T.M."/>
            <person name="Smanski M.J."/>
            <person name="Chevrette M.G."/>
            <person name="De Carvalho L.P.S."/>
            <person name="Shen B."/>
        </authorList>
    </citation>
    <scope>NUCLEOTIDE SEQUENCE [LARGE SCALE GENOMIC DNA]</scope>
    <source>
        <strain evidence="2 3">NPDC049639</strain>
    </source>
</reference>
<comment type="caution">
    <text evidence="2">The sequence shown here is derived from an EMBL/GenBank/DDBJ whole genome shotgun (WGS) entry which is preliminary data.</text>
</comment>
<keyword evidence="3" id="KW-1185">Reference proteome</keyword>
<sequence>MFLRRIDESEAEGDAAAWYASQRQAWGYLPNYAPAFATRGEVGLAWTNLNLTVRGGMDRRRFELVTTAAARARRNTYCLAAHASFLRDVVGDEAAMRAVALGDLERLDDVDRALIAFAARIATDPAATRQEDVDDLRALGLSDAEIADVVFAVAARLFFATVLDATGALTDAQLGQTFPDDVRAGLTAGRPFAENS</sequence>
<dbReference type="Pfam" id="PF02627">
    <property type="entry name" value="CMD"/>
    <property type="match status" value="1"/>
</dbReference>
<dbReference type="InterPro" id="IPR003779">
    <property type="entry name" value="CMD-like"/>
</dbReference>
<dbReference type="RefSeq" id="WP_398282394.1">
    <property type="nucleotide sequence ID" value="NZ_JBITLV010000005.1"/>
</dbReference>
<proteinExistence type="predicted"/>
<dbReference type="PANTHER" id="PTHR35446">
    <property type="entry name" value="SI:CH211-175M2.5"/>
    <property type="match status" value="1"/>
</dbReference>
<dbReference type="SUPFAM" id="SSF69118">
    <property type="entry name" value="AhpD-like"/>
    <property type="match status" value="1"/>
</dbReference>
<evidence type="ECO:0000313" key="3">
    <source>
        <dbReference type="Proteomes" id="UP001612915"/>
    </source>
</evidence>
<accession>A0ABW8AQB7</accession>
<feature type="domain" description="Carboxymuconolactone decarboxylase-like" evidence="1">
    <location>
        <begin position="43"/>
        <end position="89"/>
    </location>
</feature>
<evidence type="ECO:0000313" key="2">
    <source>
        <dbReference type="EMBL" id="MFI7588560.1"/>
    </source>
</evidence>
<dbReference type="InterPro" id="IPR029032">
    <property type="entry name" value="AhpD-like"/>
</dbReference>
<dbReference type="Gene3D" id="1.20.1290.10">
    <property type="entry name" value="AhpD-like"/>
    <property type="match status" value="1"/>
</dbReference>
<protein>
    <submittedName>
        <fullName evidence="2">Carboxymuconolactone decarboxylase family protein</fullName>
    </submittedName>
</protein>
<name>A0ABW8AQB7_9ACTN</name>
<dbReference type="EMBL" id="JBITLV010000005">
    <property type="protein sequence ID" value="MFI7588560.1"/>
    <property type="molecule type" value="Genomic_DNA"/>
</dbReference>
<gene>
    <name evidence="2" type="ORF">ACIB24_15935</name>
</gene>
<evidence type="ECO:0000259" key="1">
    <source>
        <dbReference type="Pfam" id="PF02627"/>
    </source>
</evidence>
<organism evidence="2 3">
    <name type="scientific">Spongisporangium articulatum</name>
    <dbReference type="NCBI Taxonomy" id="3362603"/>
    <lineage>
        <taxon>Bacteria</taxon>
        <taxon>Bacillati</taxon>
        <taxon>Actinomycetota</taxon>
        <taxon>Actinomycetes</taxon>
        <taxon>Kineosporiales</taxon>
        <taxon>Kineosporiaceae</taxon>
        <taxon>Spongisporangium</taxon>
    </lineage>
</organism>